<comment type="caution">
    <text evidence="1">The sequence shown here is derived from an EMBL/GenBank/DDBJ whole genome shotgun (WGS) entry which is preliminary data.</text>
</comment>
<name>A0A7W7WEV0_9ACTN</name>
<dbReference type="PROSITE" id="PS51318">
    <property type="entry name" value="TAT"/>
    <property type="match status" value="1"/>
</dbReference>
<dbReference type="Gene3D" id="3.40.190.10">
    <property type="entry name" value="Periplasmic binding protein-like II"/>
    <property type="match status" value="2"/>
</dbReference>
<dbReference type="PANTHER" id="PTHR43649">
    <property type="entry name" value="ARABINOSE-BINDING PROTEIN-RELATED"/>
    <property type="match status" value="1"/>
</dbReference>
<dbReference type="Pfam" id="PF13416">
    <property type="entry name" value="SBP_bac_8"/>
    <property type="match status" value="1"/>
</dbReference>
<dbReference type="AlphaFoldDB" id="A0A7W7WEV0"/>
<evidence type="ECO:0000313" key="1">
    <source>
        <dbReference type="EMBL" id="MBB4943830.1"/>
    </source>
</evidence>
<accession>A0A7W7WEV0</accession>
<proteinExistence type="predicted"/>
<dbReference type="InterPro" id="IPR006311">
    <property type="entry name" value="TAT_signal"/>
</dbReference>
<dbReference type="InterPro" id="IPR050490">
    <property type="entry name" value="Bact_solute-bd_prot1"/>
</dbReference>
<sequence>MNTSFSSFNRRQFLGTAGAGLLAFTSVGCGGGSGAGMAQPEGKVPGQYAKRQRIVIWFPWTGGPGEAFQRLVAKFNGSQNDIYVEAQFQGTYDETTQKLATALQARQIPDLCVFSDVTWNKFYLNDTLEPLNGYFGKGLKAADYTDQLIAEGTVKNEVWWVPFARSTPIFYYNKDLFDAAGLPDRGPKTWSELREWAPALTAQKVAGQSPKLTAYAQIDGDWQFQGTVWQWGGNYSKGLEVTVDTGGAVEAGEWQRKLIHDDKLAYMAQSPKLDFTNGLIATLTESTGALTGITKDAPFKVGTAFLPEETAFGCPTGGGGISVMAGAPKERKQAAFEFLTFLAKPENAAQWTIDTGYLPATKAAAATPQMQKLFTDNPNFKKAVDQLPKTHEQDQVRLQVPNANRVLYGGLQKIYADNQPAAAVFKTVAEELRKSTESVRKTIERRM</sequence>
<dbReference type="SUPFAM" id="SSF53850">
    <property type="entry name" value="Periplasmic binding protein-like II"/>
    <property type="match status" value="1"/>
</dbReference>
<dbReference type="InterPro" id="IPR006059">
    <property type="entry name" value="SBP"/>
</dbReference>
<evidence type="ECO:0000313" key="2">
    <source>
        <dbReference type="Proteomes" id="UP000534286"/>
    </source>
</evidence>
<dbReference type="Proteomes" id="UP000534286">
    <property type="component" value="Unassembled WGS sequence"/>
</dbReference>
<protein>
    <submittedName>
        <fullName evidence="1">sn-glycerol 3-phosphate transport system substrate-binding protein</fullName>
    </submittedName>
</protein>
<dbReference type="EMBL" id="JACHJU010000006">
    <property type="protein sequence ID" value="MBB4943830.1"/>
    <property type="molecule type" value="Genomic_DNA"/>
</dbReference>
<dbReference type="RefSeq" id="WP_184759743.1">
    <property type="nucleotide sequence ID" value="NZ_BAABEK010000076.1"/>
</dbReference>
<reference evidence="1 2" key="1">
    <citation type="submission" date="2020-08" db="EMBL/GenBank/DDBJ databases">
        <title>Sequencing the genomes of 1000 actinobacteria strains.</title>
        <authorList>
            <person name="Klenk H.-P."/>
        </authorList>
    </citation>
    <scope>NUCLEOTIDE SEQUENCE [LARGE SCALE GENOMIC DNA]</scope>
    <source>
        <strain evidence="1 2">DSM 43023</strain>
    </source>
</reference>
<organism evidence="1 2">
    <name type="scientific">Streptosporangium album</name>
    <dbReference type="NCBI Taxonomy" id="47479"/>
    <lineage>
        <taxon>Bacteria</taxon>
        <taxon>Bacillati</taxon>
        <taxon>Actinomycetota</taxon>
        <taxon>Actinomycetes</taxon>
        <taxon>Streptosporangiales</taxon>
        <taxon>Streptosporangiaceae</taxon>
        <taxon>Streptosporangium</taxon>
    </lineage>
</organism>
<dbReference type="CDD" id="cd14748">
    <property type="entry name" value="PBP2_UgpB"/>
    <property type="match status" value="1"/>
</dbReference>
<gene>
    <name evidence="1" type="ORF">FHR32_008231</name>
</gene>
<keyword evidence="2" id="KW-1185">Reference proteome</keyword>
<dbReference type="PANTHER" id="PTHR43649:SF30">
    <property type="entry name" value="ABC TRANSPORTER SUBSTRATE-BINDING PROTEIN"/>
    <property type="match status" value="1"/>
</dbReference>